<feature type="compositionally biased region" description="Basic and acidic residues" evidence="1">
    <location>
        <begin position="45"/>
        <end position="56"/>
    </location>
</feature>
<keyword evidence="2" id="KW-1133">Transmembrane helix</keyword>
<keyword evidence="2" id="KW-0812">Transmembrane</keyword>
<evidence type="ECO:0000313" key="4">
    <source>
        <dbReference type="Proteomes" id="UP001601197"/>
    </source>
</evidence>
<feature type="region of interest" description="Disordered" evidence="1">
    <location>
        <begin position="45"/>
        <end position="122"/>
    </location>
</feature>
<gene>
    <name evidence="3" type="ORF">ACFYNZ_21835</name>
</gene>
<protein>
    <submittedName>
        <fullName evidence="3">DUF6479 family protein</fullName>
    </submittedName>
</protein>
<dbReference type="RefSeq" id="WP_388349429.1">
    <property type="nucleotide sequence ID" value="NZ_JBIAFJ010000020.1"/>
</dbReference>
<dbReference type="Proteomes" id="UP001601197">
    <property type="component" value="Unassembled WGS sequence"/>
</dbReference>
<name>A0ABW6KW14_9ACTN</name>
<comment type="caution">
    <text evidence="3">The sequence shown here is derived from an EMBL/GenBank/DDBJ whole genome shotgun (WGS) entry which is preliminary data.</text>
</comment>
<feature type="compositionally biased region" description="Gly residues" evidence="1">
    <location>
        <begin position="109"/>
        <end position="122"/>
    </location>
</feature>
<evidence type="ECO:0000313" key="3">
    <source>
        <dbReference type="EMBL" id="MFE9172087.1"/>
    </source>
</evidence>
<evidence type="ECO:0000256" key="2">
    <source>
        <dbReference type="SAM" id="Phobius"/>
    </source>
</evidence>
<keyword evidence="2" id="KW-0472">Membrane</keyword>
<feature type="transmembrane region" description="Helical" evidence="2">
    <location>
        <begin position="16"/>
        <end position="37"/>
    </location>
</feature>
<dbReference type="InterPro" id="IPR045513">
    <property type="entry name" value="DUF6479"/>
</dbReference>
<organism evidence="3 4">
    <name type="scientific">Streptomyces kebangsaanensis</name>
    <dbReference type="NCBI Taxonomy" id="864058"/>
    <lineage>
        <taxon>Bacteria</taxon>
        <taxon>Bacillati</taxon>
        <taxon>Actinomycetota</taxon>
        <taxon>Actinomycetes</taxon>
        <taxon>Kitasatosporales</taxon>
        <taxon>Streptomycetaceae</taxon>
        <taxon>Streptomyces</taxon>
    </lineage>
</organism>
<accession>A0ABW6KW14</accession>
<sequence>MITASLDIAATRGYAIGVWPFVVAVGLLVLLIGAFWLGARIRRREPAPPRPEEQPRLPEGGPVGEVLENREPDEVPRSRDRLTPHQLKEHGNLESRTSPTRTRPRWNEGGSGSFGSGGPGGP</sequence>
<keyword evidence="4" id="KW-1185">Reference proteome</keyword>
<dbReference type="EMBL" id="JBIAFJ010000020">
    <property type="protein sequence ID" value="MFE9172087.1"/>
    <property type="molecule type" value="Genomic_DNA"/>
</dbReference>
<reference evidence="3 4" key="1">
    <citation type="submission" date="2024-10" db="EMBL/GenBank/DDBJ databases">
        <title>The Natural Products Discovery Center: Release of the First 8490 Sequenced Strains for Exploring Actinobacteria Biosynthetic Diversity.</title>
        <authorList>
            <person name="Kalkreuter E."/>
            <person name="Kautsar S.A."/>
            <person name="Yang D."/>
            <person name="Bader C.D."/>
            <person name="Teijaro C.N."/>
            <person name="Fluegel L."/>
            <person name="Davis C.M."/>
            <person name="Simpson J.R."/>
            <person name="Lauterbach L."/>
            <person name="Steele A.D."/>
            <person name="Gui C."/>
            <person name="Meng S."/>
            <person name="Li G."/>
            <person name="Viehrig K."/>
            <person name="Ye F."/>
            <person name="Su P."/>
            <person name="Kiefer A.F."/>
            <person name="Nichols A."/>
            <person name="Cepeda A.J."/>
            <person name="Yan W."/>
            <person name="Fan B."/>
            <person name="Jiang Y."/>
            <person name="Adhikari A."/>
            <person name="Zheng C.-J."/>
            <person name="Schuster L."/>
            <person name="Cowan T.M."/>
            <person name="Smanski M.J."/>
            <person name="Chevrette M.G."/>
            <person name="De Carvalho L.P.S."/>
            <person name="Shen B."/>
        </authorList>
    </citation>
    <scope>NUCLEOTIDE SEQUENCE [LARGE SCALE GENOMIC DNA]</scope>
    <source>
        <strain evidence="3 4">NPDC007147</strain>
    </source>
</reference>
<evidence type="ECO:0000256" key="1">
    <source>
        <dbReference type="SAM" id="MobiDB-lite"/>
    </source>
</evidence>
<proteinExistence type="predicted"/>
<feature type="compositionally biased region" description="Basic and acidic residues" evidence="1">
    <location>
        <begin position="67"/>
        <end position="93"/>
    </location>
</feature>
<dbReference type="Pfam" id="PF20087">
    <property type="entry name" value="DUF6479"/>
    <property type="match status" value="1"/>
</dbReference>